<accession>A0A0F9DN55</accession>
<dbReference type="EMBL" id="LAZR01038604">
    <property type="protein sequence ID" value="KKL19121.1"/>
    <property type="molecule type" value="Genomic_DNA"/>
</dbReference>
<gene>
    <name evidence="1" type="ORF">LCGC14_2468680</name>
</gene>
<reference evidence="1" key="1">
    <citation type="journal article" date="2015" name="Nature">
        <title>Complex archaea that bridge the gap between prokaryotes and eukaryotes.</title>
        <authorList>
            <person name="Spang A."/>
            <person name="Saw J.H."/>
            <person name="Jorgensen S.L."/>
            <person name="Zaremba-Niedzwiedzka K."/>
            <person name="Martijn J."/>
            <person name="Lind A.E."/>
            <person name="van Eijk R."/>
            <person name="Schleper C."/>
            <person name="Guy L."/>
            <person name="Ettema T.J."/>
        </authorList>
    </citation>
    <scope>NUCLEOTIDE SEQUENCE</scope>
</reference>
<organism evidence="1">
    <name type="scientific">marine sediment metagenome</name>
    <dbReference type="NCBI Taxonomy" id="412755"/>
    <lineage>
        <taxon>unclassified sequences</taxon>
        <taxon>metagenomes</taxon>
        <taxon>ecological metagenomes</taxon>
    </lineage>
</organism>
<name>A0A0F9DN55_9ZZZZ</name>
<sequence>MEREYELKLAKGKAVKWNGTDGVDAAKRYVDCHREATVTAWREANRTNIVVTGVNPRQIIG</sequence>
<comment type="caution">
    <text evidence="1">The sequence shown here is derived from an EMBL/GenBank/DDBJ whole genome shotgun (WGS) entry which is preliminary data.</text>
</comment>
<dbReference type="AlphaFoldDB" id="A0A0F9DN55"/>
<proteinExistence type="predicted"/>
<protein>
    <submittedName>
        <fullName evidence="1">Uncharacterized protein</fullName>
    </submittedName>
</protein>
<evidence type="ECO:0000313" key="1">
    <source>
        <dbReference type="EMBL" id="KKL19121.1"/>
    </source>
</evidence>